<dbReference type="AlphaFoldDB" id="A0A7S4BH38"/>
<evidence type="ECO:0008006" key="4">
    <source>
        <dbReference type="Google" id="ProtNLM"/>
    </source>
</evidence>
<feature type="compositionally biased region" description="Basic and acidic residues" evidence="2">
    <location>
        <begin position="86"/>
        <end position="103"/>
    </location>
</feature>
<dbReference type="PANTHER" id="PTHR13238">
    <property type="entry name" value="PROTEIN C21ORF59"/>
    <property type="match status" value="1"/>
</dbReference>
<dbReference type="InterPro" id="IPR021298">
    <property type="entry name" value="CFAP298"/>
</dbReference>
<name>A0A7S4BH38_CHRCT</name>
<evidence type="ECO:0000256" key="2">
    <source>
        <dbReference type="SAM" id="MobiDB-lite"/>
    </source>
</evidence>
<evidence type="ECO:0000313" key="3">
    <source>
        <dbReference type="EMBL" id="CAE0765745.1"/>
    </source>
</evidence>
<reference evidence="3" key="1">
    <citation type="submission" date="2021-01" db="EMBL/GenBank/DDBJ databases">
        <authorList>
            <person name="Corre E."/>
            <person name="Pelletier E."/>
            <person name="Niang G."/>
            <person name="Scheremetjew M."/>
            <person name="Finn R."/>
            <person name="Kale V."/>
            <person name="Holt S."/>
            <person name="Cochrane G."/>
            <person name="Meng A."/>
            <person name="Brown T."/>
            <person name="Cohen L."/>
        </authorList>
    </citation>
    <scope>NUCLEOTIDE SEQUENCE</scope>
    <source>
        <strain evidence="3">CCMP645</strain>
    </source>
</reference>
<dbReference type="EMBL" id="HBIZ01028872">
    <property type="protein sequence ID" value="CAE0765745.1"/>
    <property type="molecule type" value="Transcribed_RNA"/>
</dbReference>
<evidence type="ECO:0000256" key="1">
    <source>
        <dbReference type="ARBA" id="ARBA00009619"/>
    </source>
</evidence>
<dbReference type="PANTHER" id="PTHR13238:SF0">
    <property type="entry name" value="CILIA- AND FLAGELLA-ASSOCIATED PROTEIN 298"/>
    <property type="match status" value="1"/>
</dbReference>
<comment type="similarity">
    <text evidence="1">Belongs to the CFAP298 family.</text>
</comment>
<protein>
    <recommendedName>
        <fullName evidence="4">Cilia- and flagella-associated protein 298</fullName>
    </recommendedName>
</protein>
<gene>
    <name evidence="3" type="ORF">PCAR00345_LOCUS18357</name>
</gene>
<feature type="compositionally biased region" description="Acidic residues" evidence="2">
    <location>
        <begin position="64"/>
        <end position="76"/>
    </location>
</feature>
<dbReference type="GO" id="GO:0003352">
    <property type="term" value="P:regulation of cilium movement"/>
    <property type="evidence" value="ECO:0007669"/>
    <property type="project" value="InterPro"/>
</dbReference>
<dbReference type="Pfam" id="PF11069">
    <property type="entry name" value="CFAP298"/>
    <property type="match status" value="1"/>
</dbReference>
<sequence>MVLLHVKRSDKDTFLYETPAATEVDAVLTQVVKIHNLRHKLTRLADAASSLAEHGPMKPPEQQGLDDETPLLEDYDVGTGTVAPRSRSERGPNYRPDPTERRTGNAPTDEIAAVIKRTVEDGRALVSERQVQMKRATTAKSLEEAVNNIRGAVMIAYPMGLPDYDLVRQILEEREELEGAAAMQVLDGGAASLWCFNKELQKEKLLSDYVGKNDKTKVVAKLQKKGAGAPQREPIVSEDEQKAMIAFYHKKQQEAEKLALEDEDAYLHSQWANPKALKSAFTGIGEVSWKAR</sequence>
<proteinExistence type="inferred from homology"/>
<feature type="region of interest" description="Disordered" evidence="2">
    <location>
        <begin position="52"/>
        <end position="110"/>
    </location>
</feature>
<accession>A0A7S4BH38</accession>
<organism evidence="3">
    <name type="scientific">Chrysotila carterae</name>
    <name type="common">Marine alga</name>
    <name type="synonym">Syracosphaera carterae</name>
    <dbReference type="NCBI Taxonomy" id="13221"/>
    <lineage>
        <taxon>Eukaryota</taxon>
        <taxon>Haptista</taxon>
        <taxon>Haptophyta</taxon>
        <taxon>Prymnesiophyceae</taxon>
        <taxon>Isochrysidales</taxon>
        <taxon>Isochrysidaceae</taxon>
        <taxon>Chrysotila</taxon>
    </lineage>
</organism>